<dbReference type="RefSeq" id="WP_163111625.1">
    <property type="nucleotide sequence ID" value="NZ_JAAAWP010000004.1"/>
</dbReference>
<evidence type="ECO:0000256" key="5">
    <source>
        <dbReference type="ARBA" id="ARBA00023224"/>
    </source>
</evidence>
<comment type="similarity">
    <text evidence="6">Belongs to the methyl-accepting chemotaxis (MCP) protein family.</text>
</comment>
<dbReference type="PANTHER" id="PTHR32089">
    <property type="entry name" value="METHYL-ACCEPTING CHEMOTAXIS PROTEIN MCPB"/>
    <property type="match status" value="1"/>
</dbReference>
<dbReference type="InterPro" id="IPR032255">
    <property type="entry name" value="HBM"/>
</dbReference>
<name>A0A6L9MU25_9ALTE</name>
<dbReference type="SUPFAM" id="SSF58104">
    <property type="entry name" value="Methyl-accepting chemotaxis protein (MCP) signaling domain"/>
    <property type="match status" value="1"/>
</dbReference>
<gene>
    <name evidence="10" type="ORF">GTW09_09115</name>
</gene>
<keyword evidence="4 8" id="KW-0472">Membrane</keyword>
<evidence type="ECO:0000256" key="7">
    <source>
        <dbReference type="PROSITE-ProRule" id="PRU00284"/>
    </source>
</evidence>
<comment type="subcellular location">
    <subcellularLocation>
        <location evidence="1">Membrane</location>
        <topology evidence="1">Multi-pass membrane protein</topology>
    </subcellularLocation>
</comment>
<sequence>MIKLSLKAQLRLAFVLVLLIVIIISSSALMSASKTASSFSAYQNQTANATIVSQLQEGLLMARVQAIKYFSDQSNSYVKNFNEWAKLVDKYLNVANREFVDAQNKQNVRLLESKFSEYKDAFANLTKLYENGVELSRSMLSTRNSLIDDRLNKLGPEMASLLEATNTRITSIQNELGQDVDSVVSISNTIIFVLVVFACITCIVIAYFLPEKILRPVGGEPKDIKHIADQCADGNLTSISTSVDDKEGIYRALAKMAAELKNVIGDIRLASTNVNALSGGLSDMSKTTSSSAQQQMDTLNQIAVAMEQMTTTIIHVTENAQHAADSAGHANSSVVSGRHAIEQSAQSLKLLVEKIELVSSSIDSLTTEADSMSGVLKTINDIAEQTNLLALNAAIEAARAGEQGRGFAVVADEVRTLATRTQQSTHDIQNKLISLKRESGSAVRLMAETSQEAQSTQTASQRAQHEFEAIDNAVNQINSMNQQIASSAEEQATVAKEINELIVGVNSLAEETSTTATKTDEKVSELTATAQTLEKRCAYFSV</sequence>
<dbReference type="FunFam" id="1.10.287.950:FF:000001">
    <property type="entry name" value="Methyl-accepting chemotaxis sensory transducer"/>
    <property type="match status" value="1"/>
</dbReference>
<dbReference type="Proteomes" id="UP000478837">
    <property type="component" value="Unassembled WGS sequence"/>
</dbReference>
<dbReference type="Pfam" id="PF00015">
    <property type="entry name" value="MCPsignal"/>
    <property type="match status" value="1"/>
</dbReference>
<evidence type="ECO:0000313" key="11">
    <source>
        <dbReference type="Proteomes" id="UP000478837"/>
    </source>
</evidence>
<dbReference type="GO" id="GO:0004888">
    <property type="term" value="F:transmembrane signaling receptor activity"/>
    <property type="evidence" value="ECO:0007669"/>
    <property type="project" value="InterPro"/>
</dbReference>
<dbReference type="SMART" id="SM00283">
    <property type="entry name" value="MA"/>
    <property type="match status" value="1"/>
</dbReference>
<evidence type="ECO:0000256" key="6">
    <source>
        <dbReference type="ARBA" id="ARBA00029447"/>
    </source>
</evidence>
<dbReference type="AlphaFoldDB" id="A0A6L9MU25"/>
<keyword evidence="3 8" id="KW-1133">Transmembrane helix</keyword>
<dbReference type="GO" id="GO:0007165">
    <property type="term" value="P:signal transduction"/>
    <property type="evidence" value="ECO:0007669"/>
    <property type="project" value="UniProtKB-KW"/>
</dbReference>
<evidence type="ECO:0000256" key="8">
    <source>
        <dbReference type="SAM" id="Phobius"/>
    </source>
</evidence>
<keyword evidence="5 7" id="KW-0807">Transducer</keyword>
<dbReference type="InterPro" id="IPR004090">
    <property type="entry name" value="Chemotax_Me-accpt_rcpt"/>
</dbReference>
<evidence type="ECO:0000256" key="3">
    <source>
        <dbReference type="ARBA" id="ARBA00022989"/>
    </source>
</evidence>
<dbReference type="SMART" id="SM01358">
    <property type="entry name" value="HBM"/>
    <property type="match status" value="1"/>
</dbReference>
<dbReference type="PROSITE" id="PS50111">
    <property type="entry name" value="CHEMOTAXIS_TRANSDUC_2"/>
    <property type="match status" value="1"/>
</dbReference>
<evidence type="ECO:0000256" key="4">
    <source>
        <dbReference type="ARBA" id="ARBA00023136"/>
    </source>
</evidence>
<dbReference type="EMBL" id="JAAAWP010000004">
    <property type="protein sequence ID" value="NDW21676.1"/>
    <property type="molecule type" value="Genomic_DNA"/>
</dbReference>
<proteinExistence type="inferred from homology"/>
<dbReference type="PRINTS" id="PR00260">
    <property type="entry name" value="CHEMTRNSDUCR"/>
</dbReference>
<dbReference type="GO" id="GO:0016020">
    <property type="term" value="C:membrane"/>
    <property type="evidence" value="ECO:0007669"/>
    <property type="project" value="UniProtKB-SubCell"/>
</dbReference>
<dbReference type="GO" id="GO:0006935">
    <property type="term" value="P:chemotaxis"/>
    <property type="evidence" value="ECO:0007669"/>
    <property type="project" value="InterPro"/>
</dbReference>
<protein>
    <recommendedName>
        <fullName evidence="9">Methyl-accepting transducer domain-containing protein</fullName>
    </recommendedName>
</protein>
<feature type="domain" description="Methyl-accepting transducer" evidence="9">
    <location>
        <begin position="270"/>
        <end position="506"/>
    </location>
</feature>
<keyword evidence="11" id="KW-1185">Reference proteome</keyword>
<evidence type="ECO:0000256" key="2">
    <source>
        <dbReference type="ARBA" id="ARBA00022692"/>
    </source>
</evidence>
<accession>A0A6L9MU25</accession>
<evidence type="ECO:0000259" key="9">
    <source>
        <dbReference type="PROSITE" id="PS50111"/>
    </source>
</evidence>
<reference evidence="10 11" key="1">
    <citation type="submission" date="2020-01" db="EMBL/GenBank/DDBJ databases">
        <title>Genomes of bacteria type strains.</title>
        <authorList>
            <person name="Chen J."/>
            <person name="Zhu S."/>
            <person name="Yang J."/>
        </authorList>
    </citation>
    <scope>NUCLEOTIDE SEQUENCE [LARGE SCALE GENOMIC DNA]</scope>
    <source>
        <strain evidence="10 11">LMG 22958</strain>
    </source>
</reference>
<evidence type="ECO:0000313" key="10">
    <source>
        <dbReference type="EMBL" id="NDW21676.1"/>
    </source>
</evidence>
<keyword evidence="2 8" id="KW-0812">Transmembrane</keyword>
<evidence type="ECO:0000256" key="1">
    <source>
        <dbReference type="ARBA" id="ARBA00004141"/>
    </source>
</evidence>
<dbReference type="PANTHER" id="PTHR32089:SF119">
    <property type="entry name" value="METHYL-ACCEPTING CHEMOTAXIS PROTEIN CTPL"/>
    <property type="match status" value="1"/>
</dbReference>
<dbReference type="Gene3D" id="1.10.287.950">
    <property type="entry name" value="Methyl-accepting chemotaxis protein"/>
    <property type="match status" value="1"/>
</dbReference>
<feature type="transmembrane region" description="Helical" evidence="8">
    <location>
        <begin position="190"/>
        <end position="209"/>
    </location>
</feature>
<comment type="caution">
    <text evidence="10">The sequence shown here is derived from an EMBL/GenBank/DDBJ whole genome shotgun (WGS) entry which is preliminary data.</text>
</comment>
<organism evidence="10 11">
    <name type="scientific">Alteromonas hispanica</name>
    <dbReference type="NCBI Taxonomy" id="315421"/>
    <lineage>
        <taxon>Bacteria</taxon>
        <taxon>Pseudomonadati</taxon>
        <taxon>Pseudomonadota</taxon>
        <taxon>Gammaproteobacteria</taxon>
        <taxon>Alteromonadales</taxon>
        <taxon>Alteromonadaceae</taxon>
        <taxon>Alteromonas/Salinimonas group</taxon>
        <taxon>Alteromonas</taxon>
    </lineage>
</organism>
<dbReference type="InterPro" id="IPR004089">
    <property type="entry name" value="MCPsignal_dom"/>
</dbReference>